<organism evidence="1 2">
    <name type="scientific">Mythimna loreyi</name>
    <dbReference type="NCBI Taxonomy" id="667449"/>
    <lineage>
        <taxon>Eukaryota</taxon>
        <taxon>Metazoa</taxon>
        <taxon>Ecdysozoa</taxon>
        <taxon>Arthropoda</taxon>
        <taxon>Hexapoda</taxon>
        <taxon>Insecta</taxon>
        <taxon>Pterygota</taxon>
        <taxon>Neoptera</taxon>
        <taxon>Endopterygota</taxon>
        <taxon>Lepidoptera</taxon>
        <taxon>Glossata</taxon>
        <taxon>Ditrysia</taxon>
        <taxon>Noctuoidea</taxon>
        <taxon>Noctuidae</taxon>
        <taxon>Noctuinae</taxon>
        <taxon>Hadenini</taxon>
        <taxon>Mythimna</taxon>
    </lineage>
</organism>
<reference evidence="1" key="1">
    <citation type="submission" date="2023-03" db="EMBL/GenBank/DDBJ databases">
        <title>Chromosome-level genomes of two armyworms, Mythimna separata and Mythimna loreyi, provide insights into the biosynthesis and reception of sex pheromones.</title>
        <authorList>
            <person name="Zhao H."/>
        </authorList>
    </citation>
    <scope>NUCLEOTIDE SEQUENCE</scope>
    <source>
        <strain evidence="1">BeijingLab</strain>
    </source>
</reference>
<evidence type="ECO:0000313" key="1">
    <source>
        <dbReference type="EMBL" id="KAJ8709728.1"/>
    </source>
</evidence>
<keyword evidence="2" id="KW-1185">Reference proteome</keyword>
<sequence length="344" mass="39672">MNKQLIEKIITANNLPCPQFTYENPVLDRNVAKALSKSFVKILNLSQTNSKVNNNLRLSILENVRRMCQVEPENHIKVDENYTNLLLEFYEQIIKDSAPTNNDSTERSLDAFLVRNLKDMNLSSSQKSTLNPEVVQALVNLNQNGMYLNALLKDIIHWNSTETQNIRILNDIWTSDCVSTVSQTAEDVSIKLKPDIEKCILEICHNIFNEADPNIDVIFSSDAVLKNLVKKASKSANCFQICCGVLNYLFVMTNFDTNIQMFVQMFVQHVKEYCSLNEFSILYPTHLSHIVVLLDIDLVDLPQSLQNSYIESTIMYLSEIKTKLYNDFIMLLCHFPQWFDIYFQ</sequence>
<gene>
    <name evidence="1" type="ORF">PYW08_009732</name>
</gene>
<dbReference type="Proteomes" id="UP001231649">
    <property type="component" value="Chromosome 24"/>
</dbReference>
<name>A0ACC2Q7X6_9NEOP</name>
<dbReference type="EMBL" id="CM056800">
    <property type="protein sequence ID" value="KAJ8709728.1"/>
    <property type="molecule type" value="Genomic_DNA"/>
</dbReference>
<accession>A0ACC2Q7X6</accession>
<proteinExistence type="predicted"/>
<comment type="caution">
    <text evidence="1">The sequence shown here is derived from an EMBL/GenBank/DDBJ whole genome shotgun (WGS) entry which is preliminary data.</text>
</comment>
<evidence type="ECO:0000313" key="2">
    <source>
        <dbReference type="Proteomes" id="UP001231649"/>
    </source>
</evidence>
<protein>
    <submittedName>
        <fullName evidence="1">Uncharacterized protein</fullName>
    </submittedName>
</protein>